<dbReference type="Gene3D" id="2.60.40.2030">
    <property type="match status" value="1"/>
</dbReference>
<dbReference type="Pfam" id="PF00413">
    <property type="entry name" value="Peptidase_M10"/>
    <property type="match status" value="1"/>
</dbReference>
<dbReference type="SMART" id="SM00235">
    <property type="entry name" value="ZnMc"/>
    <property type="match status" value="1"/>
</dbReference>
<protein>
    <submittedName>
        <fullName evidence="14">M10 family metallopeptidase C-terminal domain-containing protein</fullName>
    </submittedName>
</protein>
<comment type="subcellular location">
    <subcellularLocation>
        <location evidence="2">Secreted</location>
    </subcellularLocation>
</comment>
<evidence type="ECO:0000313" key="14">
    <source>
        <dbReference type="EMBL" id="MBE9395979.1"/>
    </source>
</evidence>
<keyword evidence="15" id="KW-1185">Reference proteome</keyword>
<proteinExistence type="inferred from homology"/>
<dbReference type="EMBL" id="JADEYS010000001">
    <property type="protein sequence ID" value="MBE9395979.1"/>
    <property type="molecule type" value="Genomic_DNA"/>
</dbReference>
<dbReference type="Gene3D" id="3.40.390.10">
    <property type="entry name" value="Collagenase (Catalytic Domain)"/>
    <property type="match status" value="1"/>
</dbReference>
<dbReference type="Pfam" id="PF03160">
    <property type="entry name" value="Calx-beta"/>
    <property type="match status" value="1"/>
</dbReference>
<dbReference type="InterPro" id="IPR006026">
    <property type="entry name" value="Peptidase_Metallo"/>
</dbReference>
<keyword evidence="7" id="KW-0732">Signal</keyword>
<dbReference type="Pfam" id="PF00353">
    <property type="entry name" value="HemolysinCabind"/>
    <property type="match status" value="1"/>
</dbReference>
<feature type="domain" description="Calx-beta" evidence="13">
    <location>
        <begin position="397"/>
        <end position="489"/>
    </location>
</feature>
<dbReference type="GO" id="GO:0031012">
    <property type="term" value="C:extracellular matrix"/>
    <property type="evidence" value="ECO:0007669"/>
    <property type="project" value="InterPro"/>
</dbReference>
<dbReference type="InterPro" id="IPR024079">
    <property type="entry name" value="MetalloPept_cat_dom_sf"/>
</dbReference>
<dbReference type="AlphaFoldDB" id="A0A8J7FAH5"/>
<comment type="cofactor">
    <cofactor evidence="1">
        <name>Ca(2+)</name>
        <dbReference type="ChEBI" id="CHEBI:29108"/>
    </cofactor>
</comment>
<evidence type="ECO:0000256" key="11">
    <source>
        <dbReference type="ARBA" id="ARBA00022837"/>
    </source>
</evidence>
<keyword evidence="9" id="KW-0378">Hydrolase</keyword>
<keyword evidence="10" id="KW-0862">Zinc</keyword>
<name>A0A8J7FAH5_9GAMM</name>
<evidence type="ECO:0000256" key="1">
    <source>
        <dbReference type="ARBA" id="ARBA00001913"/>
    </source>
</evidence>
<dbReference type="SMART" id="SM00237">
    <property type="entry name" value="Calx_beta"/>
    <property type="match status" value="1"/>
</dbReference>
<dbReference type="CDD" id="cd04277">
    <property type="entry name" value="ZnMc_serralysin_like"/>
    <property type="match status" value="1"/>
</dbReference>
<dbReference type="InterPro" id="IPR038081">
    <property type="entry name" value="CalX-like_sf"/>
</dbReference>
<dbReference type="GO" id="GO:0008270">
    <property type="term" value="F:zinc ion binding"/>
    <property type="evidence" value="ECO:0007669"/>
    <property type="project" value="InterPro"/>
</dbReference>
<keyword evidence="5" id="KW-0645">Protease</keyword>
<dbReference type="SUPFAM" id="SSF51120">
    <property type="entry name" value="beta-Roll"/>
    <property type="match status" value="1"/>
</dbReference>
<dbReference type="GO" id="GO:0016020">
    <property type="term" value="C:membrane"/>
    <property type="evidence" value="ECO:0007669"/>
    <property type="project" value="InterPro"/>
</dbReference>
<evidence type="ECO:0000256" key="10">
    <source>
        <dbReference type="ARBA" id="ARBA00022833"/>
    </source>
</evidence>
<evidence type="ECO:0000313" key="15">
    <source>
        <dbReference type="Proteomes" id="UP000640333"/>
    </source>
</evidence>
<evidence type="ECO:0000256" key="7">
    <source>
        <dbReference type="ARBA" id="ARBA00022729"/>
    </source>
</evidence>
<evidence type="ECO:0000259" key="12">
    <source>
        <dbReference type="SMART" id="SM00235"/>
    </source>
</evidence>
<dbReference type="SUPFAM" id="SSF55486">
    <property type="entry name" value="Metalloproteases ('zincins'), catalytic domain"/>
    <property type="match status" value="1"/>
</dbReference>
<dbReference type="GO" id="GO:0006508">
    <property type="term" value="P:proteolysis"/>
    <property type="evidence" value="ECO:0007669"/>
    <property type="project" value="UniProtKB-KW"/>
</dbReference>
<keyword evidence="6" id="KW-0479">Metal-binding</keyword>
<feature type="domain" description="Peptidase metallopeptidase" evidence="12">
    <location>
        <begin position="19"/>
        <end position="199"/>
    </location>
</feature>
<evidence type="ECO:0000256" key="3">
    <source>
        <dbReference type="ARBA" id="ARBA00009490"/>
    </source>
</evidence>
<dbReference type="SUPFAM" id="SSF141072">
    <property type="entry name" value="CalX-like"/>
    <property type="match status" value="1"/>
</dbReference>
<dbReference type="InterPro" id="IPR001343">
    <property type="entry name" value="Hemolysn_Ca-bd"/>
</dbReference>
<reference evidence="14" key="1">
    <citation type="submission" date="2020-10" db="EMBL/GenBank/DDBJ databases">
        <title>Bacterium isolated from coastal waters sediment.</title>
        <authorList>
            <person name="Chen R.-J."/>
            <person name="Lu D.-C."/>
            <person name="Zhu K.-L."/>
            <person name="Du Z.-J."/>
        </authorList>
    </citation>
    <scope>NUCLEOTIDE SEQUENCE</scope>
    <source>
        <strain evidence="14">N1Y112</strain>
    </source>
</reference>
<keyword evidence="4" id="KW-0964">Secreted</keyword>
<sequence>MGNRFIEKSGDSRSDSLLSGAKWGEGAVGEPVYITYSFPEGDAYWSYTEEPGSGFLGLNKTQQKNFKFALNAWQEVSKLTFIEIPDSMTYGDIRVAYTAKITGNVQAYAYFPGSGTYIGDIIRPSDQAGDIWINPELTDLSVSSTGYATLIHEVGHALGLKHSFESEGGFPAINPTLDNTKYTVMSYTEYTGAGYIFTEENAFYYTYREVMPTTPMLYDILAAQYMYGVDTTTRAGDDVYTFTTQAELKTIWDAGGADEINLSNQNIAANLNLNAGEFSDIGQRQMTYKGPLLQANENIAIAFGVIIENATGTRFDDVITGNSADNIIDGGLGDDRIDGGSGIDTAKYQGARDSYVLTQVAAGNVTVEGQDGLDTLENIEKLSFSDGDFLLSELLASTATSVPTTKSEVSLTPAESETAYYLLEIGQVQSQDASVSYATRDGTALAGEDYVATSGIATIAAGSSSLAIAVQLIDDAVTEDNETFSLVVSNPVGGIFSNDMIELVAQRTIIDNDIVV</sequence>
<evidence type="ECO:0000256" key="5">
    <source>
        <dbReference type="ARBA" id="ARBA00022670"/>
    </source>
</evidence>
<dbReference type="GO" id="GO:0007154">
    <property type="term" value="P:cell communication"/>
    <property type="evidence" value="ECO:0007669"/>
    <property type="project" value="InterPro"/>
</dbReference>
<gene>
    <name evidence="14" type="ORF">IOQ59_01755</name>
</gene>
<evidence type="ECO:0000259" key="13">
    <source>
        <dbReference type="SMART" id="SM00237"/>
    </source>
</evidence>
<dbReference type="InterPro" id="IPR003644">
    <property type="entry name" value="Calx_beta"/>
</dbReference>
<dbReference type="Proteomes" id="UP000640333">
    <property type="component" value="Unassembled WGS sequence"/>
</dbReference>
<dbReference type="GO" id="GO:0005615">
    <property type="term" value="C:extracellular space"/>
    <property type="evidence" value="ECO:0007669"/>
    <property type="project" value="InterPro"/>
</dbReference>
<evidence type="ECO:0000256" key="6">
    <source>
        <dbReference type="ARBA" id="ARBA00022723"/>
    </source>
</evidence>
<dbReference type="InterPro" id="IPR013858">
    <property type="entry name" value="Peptidase_M10B_C"/>
</dbReference>
<evidence type="ECO:0000256" key="4">
    <source>
        <dbReference type="ARBA" id="ARBA00022525"/>
    </source>
</evidence>
<comment type="caution">
    <text evidence="14">The sequence shown here is derived from an EMBL/GenBank/DDBJ whole genome shotgun (WGS) entry which is preliminary data.</text>
</comment>
<keyword evidence="11" id="KW-0106">Calcium</keyword>
<comment type="similarity">
    <text evidence="3">Belongs to the peptidase M10B family.</text>
</comment>
<evidence type="ECO:0000256" key="8">
    <source>
        <dbReference type="ARBA" id="ARBA00022737"/>
    </source>
</evidence>
<dbReference type="RefSeq" id="WP_193951527.1">
    <property type="nucleotide sequence ID" value="NZ_JADEYS010000001.1"/>
</dbReference>
<evidence type="ECO:0000256" key="2">
    <source>
        <dbReference type="ARBA" id="ARBA00004613"/>
    </source>
</evidence>
<dbReference type="Gene3D" id="2.150.10.10">
    <property type="entry name" value="Serralysin-like metalloprotease, C-terminal"/>
    <property type="match status" value="1"/>
</dbReference>
<evidence type="ECO:0000256" key="9">
    <source>
        <dbReference type="ARBA" id="ARBA00022801"/>
    </source>
</evidence>
<organism evidence="14 15">
    <name type="scientific">Pontibacterium sinense</name>
    <dbReference type="NCBI Taxonomy" id="2781979"/>
    <lineage>
        <taxon>Bacteria</taxon>
        <taxon>Pseudomonadati</taxon>
        <taxon>Pseudomonadota</taxon>
        <taxon>Gammaproteobacteria</taxon>
        <taxon>Oceanospirillales</taxon>
        <taxon>Oceanospirillaceae</taxon>
        <taxon>Pontibacterium</taxon>
    </lineage>
</organism>
<accession>A0A8J7FAH5</accession>
<keyword evidence="8" id="KW-0677">Repeat</keyword>
<dbReference type="GO" id="GO:0004222">
    <property type="term" value="F:metalloendopeptidase activity"/>
    <property type="evidence" value="ECO:0007669"/>
    <property type="project" value="InterPro"/>
</dbReference>
<dbReference type="InterPro" id="IPR001818">
    <property type="entry name" value="Pept_M10_metallopeptidase"/>
</dbReference>
<dbReference type="InterPro" id="IPR011049">
    <property type="entry name" value="Serralysin-like_metalloprot_C"/>
</dbReference>
<dbReference type="GO" id="GO:0005509">
    <property type="term" value="F:calcium ion binding"/>
    <property type="evidence" value="ECO:0007669"/>
    <property type="project" value="InterPro"/>
</dbReference>
<dbReference type="Pfam" id="PF08548">
    <property type="entry name" value="Peptidase_M10_C"/>
    <property type="match status" value="1"/>
</dbReference>
<dbReference type="InterPro" id="IPR034033">
    <property type="entry name" value="Serralysin-like"/>
</dbReference>